<dbReference type="GO" id="GO:0003968">
    <property type="term" value="F:RNA-directed RNA polymerase activity"/>
    <property type="evidence" value="ECO:0007669"/>
    <property type="project" value="UniProtKB-KW"/>
</dbReference>
<name>A0A6A6WUH6_9PLEO</name>
<evidence type="ECO:0000256" key="1">
    <source>
        <dbReference type="RuleBase" id="RU363098"/>
    </source>
</evidence>
<feature type="domain" description="RDRP core" evidence="3">
    <location>
        <begin position="585"/>
        <end position="1259"/>
    </location>
</feature>
<dbReference type="GO" id="GO:0030422">
    <property type="term" value="P:siRNA processing"/>
    <property type="evidence" value="ECO:0007669"/>
    <property type="project" value="TreeGrafter"/>
</dbReference>
<comment type="catalytic activity">
    <reaction evidence="1">
        <text>RNA(n) + a ribonucleoside 5'-triphosphate = RNA(n+1) + diphosphate</text>
        <dbReference type="Rhea" id="RHEA:21248"/>
        <dbReference type="Rhea" id="RHEA-COMP:14527"/>
        <dbReference type="Rhea" id="RHEA-COMP:17342"/>
        <dbReference type="ChEBI" id="CHEBI:33019"/>
        <dbReference type="ChEBI" id="CHEBI:61557"/>
        <dbReference type="ChEBI" id="CHEBI:140395"/>
        <dbReference type="EC" id="2.7.7.48"/>
    </reaction>
</comment>
<feature type="compositionally biased region" description="Polar residues" evidence="2">
    <location>
        <begin position="124"/>
        <end position="141"/>
    </location>
</feature>
<dbReference type="OrthoDB" id="10055769at2759"/>
<dbReference type="InterPro" id="IPR057596">
    <property type="entry name" value="RDRP_core"/>
</dbReference>
<dbReference type="EC" id="2.7.7.48" evidence="1"/>
<organism evidence="4 5">
    <name type="scientific">Melanomma pulvis-pyrius CBS 109.77</name>
    <dbReference type="NCBI Taxonomy" id="1314802"/>
    <lineage>
        <taxon>Eukaryota</taxon>
        <taxon>Fungi</taxon>
        <taxon>Dikarya</taxon>
        <taxon>Ascomycota</taxon>
        <taxon>Pezizomycotina</taxon>
        <taxon>Dothideomycetes</taxon>
        <taxon>Pleosporomycetidae</taxon>
        <taxon>Pleosporales</taxon>
        <taxon>Melanommataceae</taxon>
        <taxon>Melanomma</taxon>
    </lineage>
</organism>
<dbReference type="EMBL" id="MU002325">
    <property type="protein sequence ID" value="KAF2787387.1"/>
    <property type="molecule type" value="Genomic_DNA"/>
</dbReference>
<dbReference type="Proteomes" id="UP000799757">
    <property type="component" value="Unassembled WGS sequence"/>
</dbReference>
<feature type="region of interest" description="Disordered" evidence="2">
    <location>
        <begin position="112"/>
        <end position="223"/>
    </location>
</feature>
<sequence>MRRHPRPTPPPGNRGPAAPATPHRVAGRDPIDQIIRSLEDAWNLGLQVRGLNWSPSTGSKSTAEKIHGRIKFLYWNDRRTLDQKLENFRLIAPNTSRDELLDLLLALLPRSAASPRPTPRKDISTQAVPSPLSGQVPQSPQHGDARSDVPKSLYKTALESDYATDDDDDYMMPPSPTTSSKAAQRRIQASPRISFGSVGRKRLSDSSDDAVSPKISKTSKGKQLPIQYSAHSRPQGAQFNSLFKKPSIDALRSFQSASTRPSFISSMNTSFNTDSTPMSSQQSTTQPLTANTSFTSDMGDTDAFRPRMTRTSSTTMGSDLEDEFFVQVSAQLEQEWSAQIEREHLGSSGHVAQENLESSYNMTRQSSPTFGSIDEDALLETSFKVEADVNIPAEKISPSKPFLRSDGAKLSGPSPSFQPSNSRNVASPTTPKSKSHISNSSTTPTRGIVSAQTPQTGGSSFKPSPPNFVQDSPRKISHHIFRIPEQNLFVEDISTEINYLPYFILFICRRVATDCKVSMLDLTKNLGQQWSNPDSFWRTISEQCPKAETGIREERSLWSAQKRAFDGYTFKGQIILEKRKSEPVFKLKLSPVARDLSCRFQRHFDADRFLFLGFPSFAASKQPKPPRFTQDDLKRIEERWSEWFCREHSFLGRKWRAFHIEPTSRKRGLKDDMSDKRVILFATEGCGIKKPMSVGEMMNWFFPFALNREQNFCKAFARLSLGLSRITPTLAFKPSQIRYVPDIKADGSPEDTRYNDRSLSWNNNYEEKAVMNDGCSLMSVGAAHEIWKIYKKAVDTNDPMPSAFQGRIGSAKGMWMVSAESYTRNPDDRSIWLEITDSQKKFEPHPEDMSDDLPYDPDRLTFELRAYTSQPDSSDLHVSFIPIMNDRGVPKDVLASFVTERLDLERSQLLEILPDPLKMYDWVFKQSSPAQNSEEIRWQAALPHALPNKIKLLIESGFDPTEAPYLAKILHRFIKQEQLWMEQKLRIPLGKSAFLYGVADPLGVLAPGEVHIQFSRPFIDDMTEEHFRYLNDIDLLVARQPACRRSDIQKVRATMRPELAHLVDVVVFSSRGQYPLAGKLQGGDYDGDIFWLCWETALVDPFKNAPPPIEVLDPAKYGIKKDKRRLDDVMDPDNISTVDNLLKEILSFRTSPSLLGQVTNFLEKQSYKENRMQSDRLDALYDMHDLLVDAPKQAYVFTERNWRDFIRYSLRCGNPKSPAYKAAMEACEKVKEMGEVDHLRSKEWEINEDNIIDHLYFNIVRKHDVETLKMVTDAFPKEIDDDPSLRYPYLAVQELNNVAMELELRNLRSEFSEVYWHWNRGMINNPDDGTAENYNRVVDECYKKFRALMPTQLEDPEIKSWMRPYISKDFSMWETLRASALYTEYPKKLPFVWHMAGRELAELKCRSRSGSRSVCWPIHKVLRPKLLKIPRRFEEIGSDDEFAALDEVETHP</sequence>
<dbReference type="GO" id="GO:0031380">
    <property type="term" value="C:nuclear RNA-directed RNA polymerase complex"/>
    <property type="evidence" value="ECO:0007669"/>
    <property type="project" value="TreeGrafter"/>
</dbReference>
<keyword evidence="1" id="KW-0808">Transferase</keyword>
<protein>
    <recommendedName>
        <fullName evidence="1">RNA-dependent RNA polymerase</fullName>
        <ecNumber evidence="1">2.7.7.48</ecNumber>
    </recommendedName>
</protein>
<dbReference type="PANTHER" id="PTHR23079:SF55">
    <property type="entry name" value="RNA-DIRECTED RNA POLYMERASE"/>
    <property type="match status" value="1"/>
</dbReference>
<evidence type="ECO:0000256" key="2">
    <source>
        <dbReference type="SAM" id="MobiDB-lite"/>
    </source>
</evidence>
<feature type="compositionally biased region" description="Polar residues" evidence="2">
    <location>
        <begin position="287"/>
        <end position="298"/>
    </location>
</feature>
<reference evidence="4" key="1">
    <citation type="journal article" date="2020" name="Stud. Mycol.">
        <title>101 Dothideomycetes genomes: a test case for predicting lifestyles and emergence of pathogens.</title>
        <authorList>
            <person name="Haridas S."/>
            <person name="Albert R."/>
            <person name="Binder M."/>
            <person name="Bloem J."/>
            <person name="Labutti K."/>
            <person name="Salamov A."/>
            <person name="Andreopoulos B."/>
            <person name="Baker S."/>
            <person name="Barry K."/>
            <person name="Bills G."/>
            <person name="Bluhm B."/>
            <person name="Cannon C."/>
            <person name="Castanera R."/>
            <person name="Culley D."/>
            <person name="Daum C."/>
            <person name="Ezra D."/>
            <person name="Gonzalez J."/>
            <person name="Henrissat B."/>
            <person name="Kuo A."/>
            <person name="Liang C."/>
            <person name="Lipzen A."/>
            <person name="Lutzoni F."/>
            <person name="Magnuson J."/>
            <person name="Mondo S."/>
            <person name="Nolan M."/>
            <person name="Ohm R."/>
            <person name="Pangilinan J."/>
            <person name="Park H.-J."/>
            <person name="Ramirez L."/>
            <person name="Alfaro M."/>
            <person name="Sun H."/>
            <person name="Tritt A."/>
            <person name="Yoshinaga Y."/>
            <person name="Zwiers L.-H."/>
            <person name="Turgeon B."/>
            <person name="Goodwin S."/>
            <person name="Spatafora J."/>
            <person name="Crous P."/>
            <person name="Grigoriev I."/>
        </authorList>
    </citation>
    <scope>NUCLEOTIDE SEQUENCE</scope>
    <source>
        <strain evidence="4">CBS 109.77</strain>
    </source>
</reference>
<keyword evidence="1" id="KW-0696">RNA-directed RNA polymerase</keyword>
<accession>A0A6A6WUH6</accession>
<dbReference type="InterPro" id="IPR007855">
    <property type="entry name" value="RDRP"/>
</dbReference>
<feature type="compositionally biased region" description="Low complexity" evidence="2">
    <location>
        <begin position="273"/>
        <end position="286"/>
    </location>
</feature>
<dbReference type="GO" id="GO:0003723">
    <property type="term" value="F:RNA binding"/>
    <property type="evidence" value="ECO:0007669"/>
    <property type="project" value="UniProtKB-KW"/>
</dbReference>
<gene>
    <name evidence="4" type="ORF">K505DRAFT_367391</name>
</gene>
<feature type="region of interest" description="Disordered" evidence="2">
    <location>
        <begin position="1"/>
        <end position="25"/>
    </location>
</feature>
<keyword evidence="5" id="KW-1185">Reference proteome</keyword>
<evidence type="ECO:0000313" key="4">
    <source>
        <dbReference type="EMBL" id="KAF2787387.1"/>
    </source>
</evidence>
<dbReference type="PANTHER" id="PTHR23079">
    <property type="entry name" value="RNA-DEPENDENT RNA POLYMERASE"/>
    <property type="match status" value="1"/>
</dbReference>
<dbReference type="Pfam" id="PF05183">
    <property type="entry name" value="RdRP"/>
    <property type="match status" value="1"/>
</dbReference>
<keyword evidence="1" id="KW-0548">Nucleotidyltransferase</keyword>
<proteinExistence type="inferred from homology"/>
<feature type="compositionally biased region" description="Polar residues" evidence="2">
    <location>
        <begin position="413"/>
        <end position="469"/>
    </location>
</feature>
<feature type="region of interest" description="Disordered" evidence="2">
    <location>
        <begin position="397"/>
        <end position="469"/>
    </location>
</feature>
<evidence type="ECO:0000259" key="3">
    <source>
        <dbReference type="Pfam" id="PF05183"/>
    </source>
</evidence>
<keyword evidence="1" id="KW-0694">RNA-binding</keyword>
<feature type="region of interest" description="Disordered" evidence="2">
    <location>
        <begin position="268"/>
        <end position="315"/>
    </location>
</feature>
<comment type="similarity">
    <text evidence="1">Belongs to the RdRP family.</text>
</comment>
<evidence type="ECO:0000313" key="5">
    <source>
        <dbReference type="Proteomes" id="UP000799757"/>
    </source>
</evidence>